<protein>
    <submittedName>
        <fullName evidence="1">Uncharacterized protein</fullName>
    </submittedName>
</protein>
<dbReference type="Proteomes" id="UP000007129">
    <property type="component" value="Unassembled WGS sequence"/>
</dbReference>
<organism evidence="1 2">
    <name type="scientific">Macrophomina phaseolina (strain MS6)</name>
    <name type="common">Charcoal rot fungus</name>
    <dbReference type="NCBI Taxonomy" id="1126212"/>
    <lineage>
        <taxon>Eukaryota</taxon>
        <taxon>Fungi</taxon>
        <taxon>Dikarya</taxon>
        <taxon>Ascomycota</taxon>
        <taxon>Pezizomycotina</taxon>
        <taxon>Dothideomycetes</taxon>
        <taxon>Dothideomycetes incertae sedis</taxon>
        <taxon>Botryosphaeriales</taxon>
        <taxon>Botryosphaeriaceae</taxon>
        <taxon>Macrophomina</taxon>
    </lineage>
</organism>
<dbReference type="InParanoid" id="K2SCC3"/>
<dbReference type="VEuPathDB" id="FungiDB:MPH_08354"/>
<name>K2SCC3_MACPH</name>
<dbReference type="EMBL" id="AHHD01000347">
    <property type="protein sequence ID" value="EKG14505.1"/>
    <property type="molecule type" value="Genomic_DNA"/>
</dbReference>
<gene>
    <name evidence="1" type="ORF">MPH_08354</name>
</gene>
<reference evidence="1 2" key="1">
    <citation type="journal article" date="2012" name="BMC Genomics">
        <title>Tools to kill: Genome of one of the most destructive plant pathogenic fungi Macrophomina phaseolina.</title>
        <authorList>
            <person name="Islam M.S."/>
            <person name="Haque M.S."/>
            <person name="Islam M.M."/>
            <person name="Emdad E.M."/>
            <person name="Halim A."/>
            <person name="Hossen Q.M.M."/>
            <person name="Hossain M.Z."/>
            <person name="Ahmed B."/>
            <person name="Rahim S."/>
            <person name="Rahman M.S."/>
            <person name="Alam M.M."/>
            <person name="Hou S."/>
            <person name="Wan X."/>
            <person name="Saito J.A."/>
            <person name="Alam M."/>
        </authorList>
    </citation>
    <scope>NUCLEOTIDE SEQUENCE [LARGE SCALE GENOMIC DNA]</scope>
    <source>
        <strain evidence="1 2">MS6</strain>
    </source>
</reference>
<proteinExistence type="predicted"/>
<evidence type="ECO:0000313" key="2">
    <source>
        <dbReference type="Proteomes" id="UP000007129"/>
    </source>
</evidence>
<comment type="caution">
    <text evidence="1">The sequence shown here is derived from an EMBL/GenBank/DDBJ whole genome shotgun (WGS) entry which is preliminary data.</text>
</comment>
<dbReference type="AlphaFoldDB" id="K2SCC3"/>
<accession>K2SCC3</accession>
<dbReference type="HOGENOM" id="CLU_1475445_0_0_1"/>
<evidence type="ECO:0000313" key="1">
    <source>
        <dbReference type="EMBL" id="EKG14505.1"/>
    </source>
</evidence>
<sequence length="183" mass="20606">MELNELLLETEWMNPVEVPPLPSWHNSWTSRLIRIHRRLYSLQKLFVAILGIFKTSDPRDVLYAPLSTSKDRPIEPDPAIDVFQTSTGFVETVVVQPDQWQSSAVIGSLPFSNPTASMSPMIPRARRRSYVRCGCENRITRSSTSNHSGLAKLGDAIHIPSLACPAQIFTPHLPVEELKFVWG</sequence>